<comment type="caution">
    <text evidence="1">The sequence shown here is derived from an EMBL/GenBank/DDBJ whole genome shotgun (WGS) entry which is preliminary data.</text>
</comment>
<evidence type="ECO:0008006" key="3">
    <source>
        <dbReference type="Google" id="ProtNLM"/>
    </source>
</evidence>
<protein>
    <recommendedName>
        <fullName evidence="3">Clr5 domain-containing protein</fullName>
    </recommendedName>
</protein>
<organism evidence="1 2">
    <name type="scientific">Claviceps arundinis</name>
    <dbReference type="NCBI Taxonomy" id="1623583"/>
    <lineage>
        <taxon>Eukaryota</taxon>
        <taxon>Fungi</taxon>
        <taxon>Dikarya</taxon>
        <taxon>Ascomycota</taxon>
        <taxon>Pezizomycotina</taxon>
        <taxon>Sordariomycetes</taxon>
        <taxon>Hypocreomycetidae</taxon>
        <taxon>Hypocreales</taxon>
        <taxon>Clavicipitaceae</taxon>
        <taxon>Claviceps</taxon>
    </lineage>
</organism>
<keyword evidence="2" id="KW-1185">Reference proteome</keyword>
<gene>
    <name evidence="1" type="ORF">E4U57_006848</name>
</gene>
<name>A0ABQ7PG77_9HYPO</name>
<accession>A0ABQ7PG77</accession>
<sequence>MTAVPTSPTSWTTYNTLKLAIHDLDTDRHPPGAEMTIRYFDATQTRLDHLRRVWSFNPSDKRLQHLRDVMVLHRRHQEYPGPGSHGILTDEPEKQCLMANGFRVKEAATLRRRARA</sequence>
<dbReference type="Proteomes" id="UP000742024">
    <property type="component" value="Unassembled WGS sequence"/>
</dbReference>
<proteinExistence type="predicted"/>
<evidence type="ECO:0000313" key="2">
    <source>
        <dbReference type="Proteomes" id="UP000742024"/>
    </source>
</evidence>
<dbReference type="EMBL" id="SRPR01000063">
    <property type="protein sequence ID" value="KAG5962730.1"/>
    <property type="molecule type" value="Genomic_DNA"/>
</dbReference>
<reference evidence="1 2" key="1">
    <citation type="journal article" date="2020" name="bioRxiv">
        <title>Whole genome comparisons of ergot fungi reveals the divergence and evolution of species within the genus Claviceps are the result of varying mechanisms driving genome evolution and host range expansion.</title>
        <authorList>
            <person name="Wyka S.A."/>
            <person name="Mondo S.J."/>
            <person name="Liu M."/>
            <person name="Dettman J."/>
            <person name="Nalam V."/>
            <person name="Broders K.D."/>
        </authorList>
    </citation>
    <scope>NUCLEOTIDE SEQUENCE [LARGE SCALE GENOMIC DNA]</scope>
    <source>
        <strain evidence="1 2">LM583</strain>
    </source>
</reference>
<evidence type="ECO:0000313" key="1">
    <source>
        <dbReference type="EMBL" id="KAG5962730.1"/>
    </source>
</evidence>